<evidence type="ECO:0000256" key="4">
    <source>
        <dbReference type="ARBA" id="ARBA00023136"/>
    </source>
</evidence>
<evidence type="ECO:0000313" key="9">
    <source>
        <dbReference type="Proteomes" id="UP000254866"/>
    </source>
</evidence>
<dbReference type="InterPro" id="IPR008253">
    <property type="entry name" value="Marvel"/>
</dbReference>
<organism evidence="8 9">
    <name type="scientific">Venustampulla echinocandica</name>
    <dbReference type="NCBI Taxonomy" id="2656787"/>
    <lineage>
        <taxon>Eukaryota</taxon>
        <taxon>Fungi</taxon>
        <taxon>Dikarya</taxon>
        <taxon>Ascomycota</taxon>
        <taxon>Pezizomycotina</taxon>
        <taxon>Leotiomycetes</taxon>
        <taxon>Helotiales</taxon>
        <taxon>Pleuroascaceae</taxon>
        <taxon>Venustampulla</taxon>
    </lineage>
</organism>
<dbReference type="Proteomes" id="UP000254866">
    <property type="component" value="Unassembled WGS sequence"/>
</dbReference>
<comment type="caution">
    <text evidence="8">The sequence shown here is derived from an EMBL/GenBank/DDBJ whole genome shotgun (WGS) entry which is preliminary data.</text>
</comment>
<dbReference type="EMBL" id="NPIC01000002">
    <property type="protein sequence ID" value="RDL38271.1"/>
    <property type="molecule type" value="Genomic_DNA"/>
</dbReference>
<feature type="transmembrane region" description="Helical" evidence="6">
    <location>
        <begin position="85"/>
        <end position="103"/>
    </location>
</feature>
<proteinExistence type="predicted"/>
<dbReference type="PANTHER" id="PTHR37451:SF5">
    <property type="entry name" value="MARVEL DOMAIN-CONTAINING PROTEIN"/>
    <property type="match status" value="1"/>
</dbReference>
<feature type="region of interest" description="Disordered" evidence="5">
    <location>
        <begin position="142"/>
        <end position="163"/>
    </location>
</feature>
<evidence type="ECO:0000256" key="1">
    <source>
        <dbReference type="ARBA" id="ARBA00004141"/>
    </source>
</evidence>
<dbReference type="AlphaFoldDB" id="A0A370TRY2"/>
<keyword evidence="3 6" id="KW-1133">Transmembrane helix</keyword>
<evidence type="ECO:0000256" key="2">
    <source>
        <dbReference type="ARBA" id="ARBA00022692"/>
    </source>
</evidence>
<reference evidence="8 9" key="1">
    <citation type="journal article" date="2018" name="IMA Fungus">
        <title>IMA Genome-F 9: Draft genome sequence of Annulohypoxylon stygium, Aspergillus mulundensis, Berkeleyomyces basicola (syn. Thielaviopsis basicola), Ceratocystis smalleyi, two Cercospora beticola strains, Coleophoma cylindrospora, Fusarium fracticaudum, Phialophora cf. hyalina, and Morchella septimelata.</title>
        <authorList>
            <person name="Wingfield B.D."/>
            <person name="Bills G.F."/>
            <person name="Dong Y."/>
            <person name="Huang W."/>
            <person name="Nel W.J."/>
            <person name="Swalarsk-Parry B.S."/>
            <person name="Vaghefi N."/>
            <person name="Wilken P.M."/>
            <person name="An Z."/>
            <person name="de Beer Z.W."/>
            <person name="De Vos L."/>
            <person name="Chen L."/>
            <person name="Duong T.A."/>
            <person name="Gao Y."/>
            <person name="Hammerbacher A."/>
            <person name="Kikkert J.R."/>
            <person name="Li Y."/>
            <person name="Li H."/>
            <person name="Li K."/>
            <person name="Li Q."/>
            <person name="Liu X."/>
            <person name="Ma X."/>
            <person name="Naidoo K."/>
            <person name="Pethybridge S.J."/>
            <person name="Sun J."/>
            <person name="Steenkamp E.T."/>
            <person name="van der Nest M.A."/>
            <person name="van Wyk S."/>
            <person name="Wingfield M.J."/>
            <person name="Xiong C."/>
            <person name="Yue Q."/>
            <person name="Zhang X."/>
        </authorList>
    </citation>
    <scope>NUCLEOTIDE SEQUENCE [LARGE SCALE GENOMIC DNA]</scope>
    <source>
        <strain evidence="8 9">BP 5553</strain>
    </source>
</reference>
<dbReference type="STRING" id="2656787.A0A370TRY2"/>
<keyword evidence="2 6" id="KW-0812">Transmembrane</keyword>
<feature type="transmembrane region" description="Helical" evidence="6">
    <location>
        <begin position="115"/>
        <end position="135"/>
    </location>
</feature>
<evidence type="ECO:0000256" key="5">
    <source>
        <dbReference type="SAM" id="MobiDB-lite"/>
    </source>
</evidence>
<evidence type="ECO:0000256" key="3">
    <source>
        <dbReference type="ARBA" id="ARBA00022989"/>
    </source>
</evidence>
<dbReference type="GO" id="GO:0016020">
    <property type="term" value="C:membrane"/>
    <property type="evidence" value="ECO:0007669"/>
    <property type="project" value="UniProtKB-SubCell"/>
</dbReference>
<feature type="transmembrane region" description="Helical" evidence="6">
    <location>
        <begin position="43"/>
        <end position="65"/>
    </location>
</feature>
<protein>
    <recommendedName>
        <fullName evidence="7">MARVEL domain-containing protein</fullName>
    </recommendedName>
</protein>
<name>A0A370TRY2_9HELO</name>
<dbReference type="Pfam" id="PF01284">
    <property type="entry name" value="MARVEL"/>
    <property type="match status" value="1"/>
</dbReference>
<dbReference type="OrthoDB" id="2117453at2759"/>
<accession>A0A370TRY2</accession>
<feature type="domain" description="MARVEL" evidence="7">
    <location>
        <begin position="8"/>
        <end position="132"/>
    </location>
</feature>
<dbReference type="GeneID" id="43595460"/>
<gene>
    <name evidence="8" type="ORF">BP5553_02611</name>
</gene>
<evidence type="ECO:0000313" key="8">
    <source>
        <dbReference type="EMBL" id="RDL38271.1"/>
    </source>
</evidence>
<sequence>MKLDFMLPVRVAQGVFAFVIIVLSSYVAHWYDAEILIASPSQVNFLIFLPLFSMISIAYLVLAPILMPRASHPFVHLAVEAVNTLFYFAGFIALAVFISKLVFCRGTVCGAARAASAFAGFSWLLWTGTTALVILKMMKGGPSKSNNEKANHPMSQSPLPPHP</sequence>
<feature type="transmembrane region" description="Helical" evidence="6">
    <location>
        <begin position="12"/>
        <end position="31"/>
    </location>
</feature>
<keyword evidence="9" id="KW-1185">Reference proteome</keyword>
<keyword evidence="4 6" id="KW-0472">Membrane</keyword>
<evidence type="ECO:0000256" key="6">
    <source>
        <dbReference type="SAM" id="Phobius"/>
    </source>
</evidence>
<dbReference type="PANTHER" id="PTHR37451">
    <property type="entry name" value="MARVEL DOMAIN"/>
    <property type="match status" value="1"/>
</dbReference>
<dbReference type="RefSeq" id="XP_031870927.1">
    <property type="nucleotide sequence ID" value="XM_032011234.1"/>
</dbReference>
<evidence type="ECO:0000259" key="7">
    <source>
        <dbReference type="Pfam" id="PF01284"/>
    </source>
</evidence>
<comment type="subcellular location">
    <subcellularLocation>
        <location evidence="1">Membrane</location>
        <topology evidence="1">Multi-pass membrane protein</topology>
    </subcellularLocation>
</comment>